<dbReference type="InterPro" id="IPR014030">
    <property type="entry name" value="Ketoacyl_synth_N"/>
</dbReference>
<evidence type="ECO:0000256" key="2">
    <source>
        <dbReference type="ARBA" id="ARBA00022553"/>
    </source>
</evidence>
<dbReference type="Pfam" id="PF00109">
    <property type="entry name" value="ketoacyl-synt"/>
    <property type="match status" value="1"/>
</dbReference>
<dbReference type="EMBL" id="AY857370">
    <property type="protein sequence ID" value="AAX62336.1"/>
    <property type="molecule type" value="Genomic_DNA"/>
</dbReference>
<dbReference type="SMART" id="SM00825">
    <property type="entry name" value="PKS_KS"/>
    <property type="match status" value="1"/>
</dbReference>
<sequence>REALQMDPQQRQLLETTYEAFEDAGINADDLAGSQMAVYVGISAHDYGDIGMTPSERVNIDGKTISGGSASIVANRISYVFDLRGPSLSIDTACSSSLNAAHIACTALWNGECDTAVVAGVNSLIKPEITMSFSTGGFLSPDGRSKTFDSRANGYIISEGVGAVILKPLSQAIEDGDKIYTTIVGTLSNQDGLSDGISMPNQDAQVAILSETYKRAGIDPSVIQ</sequence>
<dbReference type="InterPro" id="IPR050091">
    <property type="entry name" value="PKS_NRPS_Biosynth_Enz"/>
</dbReference>
<proteinExistence type="predicted"/>
<gene>
    <name evidence="4" type="primary">PKS</name>
</gene>
<accession>Q56P81</accession>
<dbReference type="Gene3D" id="3.40.47.10">
    <property type="match status" value="1"/>
</dbReference>
<dbReference type="InterPro" id="IPR016039">
    <property type="entry name" value="Thiolase-like"/>
</dbReference>
<name>Q56P81_9METZ</name>
<dbReference type="GO" id="GO:0006633">
    <property type="term" value="P:fatty acid biosynthetic process"/>
    <property type="evidence" value="ECO:0007669"/>
    <property type="project" value="TreeGrafter"/>
</dbReference>
<evidence type="ECO:0000313" key="4">
    <source>
        <dbReference type="EMBL" id="AAX62336.1"/>
    </source>
</evidence>
<feature type="domain" description="Ketosynthase family 3 (KS3)" evidence="3">
    <location>
        <begin position="1"/>
        <end position="224"/>
    </location>
</feature>
<dbReference type="SUPFAM" id="SSF53901">
    <property type="entry name" value="Thiolase-like"/>
    <property type="match status" value="2"/>
</dbReference>
<evidence type="ECO:0000259" key="3">
    <source>
        <dbReference type="PROSITE" id="PS52004"/>
    </source>
</evidence>
<reference evidence="4" key="1">
    <citation type="submission" date="2004-12" db="EMBL/GenBank/DDBJ databases">
        <title>Polyketide synthase and fatty acid synthase sequences derived from marine sponges and their microbial symbionts.</title>
        <authorList>
            <person name="Peterson C.L."/>
            <person name="Pomponi S.A."/>
            <person name="McCarthy P.J."/>
            <person name="Wright A.E."/>
            <person name="Lopez J.V."/>
        </authorList>
    </citation>
    <scope>NUCLEOTIDE SEQUENCE</scope>
</reference>
<dbReference type="PANTHER" id="PTHR43775">
    <property type="entry name" value="FATTY ACID SYNTHASE"/>
    <property type="match status" value="1"/>
</dbReference>
<dbReference type="AlphaFoldDB" id="Q56P81"/>
<protein>
    <submittedName>
        <fullName evidence="4">Polyketide synthase</fullName>
    </submittedName>
</protein>
<keyword evidence="2" id="KW-0597">Phosphoprotein</keyword>
<keyword evidence="1" id="KW-0596">Phosphopantetheine</keyword>
<evidence type="ECO:0000256" key="1">
    <source>
        <dbReference type="ARBA" id="ARBA00022450"/>
    </source>
</evidence>
<dbReference type="GO" id="GO:0004312">
    <property type="term" value="F:fatty acid synthase activity"/>
    <property type="evidence" value="ECO:0007669"/>
    <property type="project" value="TreeGrafter"/>
</dbReference>
<dbReference type="PROSITE" id="PS52004">
    <property type="entry name" value="KS3_2"/>
    <property type="match status" value="1"/>
</dbReference>
<dbReference type="InterPro" id="IPR020841">
    <property type="entry name" value="PKS_Beta-ketoAc_synthase_dom"/>
</dbReference>
<organism evidence="4">
    <name type="scientific">uncultured Porifera</name>
    <dbReference type="NCBI Taxonomy" id="315288"/>
    <lineage>
        <taxon>Eukaryota</taxon>
        <taxon>Metazoa</taxon>
        <taxon>Porifera</taxon>
        <taxon>environmental samples</taxon>
    </lineage>
</organism>
<feature type="non-terminal residue" evidence="4">
    <location>
        <position position="224"/>
    </location>
</feature>
<feature type="non-terminal residue" evidence="4">
    <location>
        <position position="1"/>
    </location>
</feature>
<dbReference type="PANTHER" id="PTHR43775:SF37">
    <property type="entry name" value="SI:DKEY-61P9.11"/>
    <property type="match status" value="1"/>
</dbReference>
<dbReference type="CDD" id="cd00833">
    <property type="entry name" value="PKS"/>
    <property type="match status" value="1"/>
</dbReference>